<gene>
    <name evidence="1" type="ordered locus">BDU_19</name>
</gene>
<dbReference type="STRING" id="412419.BDU_19"/>
<evidence type="ECO:0000313" key="2">
    <source>
        <dbReference type="Proteomes" id="UP000000611"/>
    </source>
</evidence>
<dbReference type="AlphaFoldDB" id="B5RLM1"/>
<dbReference type="Proteomes" id="UP000000611">
    <property type="component" value="Chromosome"/>
</dbReference>
<organism evidence="1 2">
    <name type="scientific">Borrelia duttonii (strain Ly)</name>
    <dbReference type="NCBI Taxonomy" id="412419"/>
    <lineage>
        <taxon>Bacteria</taxon>
        <taxon>Pseudomonadati</taxon>
        <taxon>Spirochaetota</taxon>
        <taxon>Spirochaetia</taxon>
        <taxon>Spirochaetales</taxon>
        <taxon>Borreliaceae</taxon>
        <taxon>Borrelia</taxon>
    </lineage>
</organism>
<protein>
    <submittedName>
        <fullName evidence="1">Uncharacterized conserved protein</fullName>
    </submittedName>
</protein>
<dbReference type="OrthoDB" id="5290748at2"/>
<dbReference type="eggNOG" id="COG1573">
    <property type="taxonomic scope" value="Bacteria"/>
</dbReference>
<reference evidence="1 2" key="1">
    <citation type="journal article" date="2008" name="PLoS Genet.">
        <title>The genome of Borrelia recurrentis, the agent of deadly louse-borne relapsing fever, is a degraded subset of tick-borne Borrelia duttonii.</title>
        <authorList>
            <person name="Lescot M."/>
            <person name="Audic S."/>
            <person name="Robert C."/>
            <person name="Nguyen T.T."/>
            <person name="Blanc G."/>
            <person name="Cutler S.J."/>
            <person name="Wincker P."/>
            <person name="Couloux A."/>
            <person name="Claverie J.-M."/>
            <person name="Raoult D."/>
            <person name="Drancourt M."/>
        </authorList>
    </citation>
    <scope>NUCLEOTIDE SEQUENCE [LARGE SCALE GENOMIC DNA]</scope>
    <source>
        <strain evidence="1 2">Ly</strain>
    </source>
</reference>
<dbReference type="KEGG" id="bdu:BDU_19"/>
<accession>B5RLM1</accession>
<proteinExistence type="predicted"/>
<dbReference type="SUPFAM" id="SSF52141">
    <property type="entry name" value="Uracil-DNA glycosylase-like"/>
    <property type="match status" value="1"/>
</dbReference>
<sequence>MNKNKLIKKIILFRILKNNISGNIYYNYKEEIEKIKNTIIKVKNVDTLEQTHIKENQPIKSVEHNTKQTNTKNLLIIYIDKKHLNKNTNAIIKKWCESISILNYKIINNSNTLIAEIDNQQPKAILACEEVELFLNQNLRIQIVRGFELKFKKIPIVFTHLPTSQISNPELKKEIWQDLKMIKGIVKYG</sequence>
<dbReference type="RefSeq" id="WP_012537789.1">
    <property type="nucleotide sequence ID" value="NC_011229.1"/>
</dbReference>
<dbReference type="InterPro" id="IPR036895">
    <property type="entry name" value="Uracil-DNA_glycosylase-like_sf"/>
</dbReference>
<dbReference type="Gene3D" id="3.40.470.10">
    <property type="entry name" value="Uracil-DNA glycosylase-like domain"/>
    <property type="match status" value="1"/>
</dbReference>
<keyword evidence="2" id="KW-1185">Reference proteome</keyword>
<dbReference type="EMBL" id="CP000976">
    <property type="protein sequence ID" value="ACH92977.1"/>
    <property type="molecule type" value="Genomic_DNA"/>
</dbReference>
<dbReference type="HOGENOM" id="CLU_1363999_0_0_12"/>
<evidence type="ECO:0000313" key="1">
    <source>
        <dbReference type="EMBL" id="ACH92977.1"/>
    </source>
</evidence>
<name>B5RLM1_BORDL</name>